<reference evidence="1 3" key="2">
    <citation type="submission" date="2018-10" db="EMBL/GenBank/DDBJ databases">
        <title>Whole Genome of Vibrio owensii strain 170502, isolated from Acute Hepatopancreatic Necrosis Disease (AHPND) shrimp.</title>
        <authorList>
            <person name="Yan M."/>
            <person name="Wang X."/>
            <person name="Wang Y."/>
        </authorList>
    </citation>
    <scope>NUCLEOTIDE SEQUENCE [LARGE SCALE GENOMIC DNA]</scope>
    <source>
        <strain evidence="1 3">1700302</strain>
    </source>
</reference>
<dbReference type="RefSeq" id="WP_054824825.1">
    <property type="nucleotide sequence ID" value="NZ_CP033138.1"/>
</dbReference>
<dbReference type="EMBL" id="CP045859">
    <property type="protein sequence ID" value="QGH47267.1"/>
    <property type="molecule type" value="Genomic_DNA"/>
</dbReference>
<evidence type="ECO:0000313" key="2">
    <source>
        <dbReference type="EMBL" id="QGH47267.1"/>
    </source>
</evidence>
<dbReference type="Pfam" id="PF11985">
    <property type="entry name" value="Phage_Mu_Gp27"/>
    <property type="match status" value="1"/>
</dbReference>
<dbReference type="InterPro" id="IPR021874">
    <property type="entry name" value="Phage_Mu_Gp27"/>
</dbReference>
<evidence type="ECO:0000313" key="3">
    <source>
        <dbReference type="Proteomes" id="UP000272136"/>
    </source>
</evidence>
<reference evidence="2" key="3">
    <citation type="submission" date="2019-11" db="EMBL/GenBank/DDBJ databases">
        <title>Complete genome sequence of Vibrio owensii SH-14 isolated from shrimp with acute hepatopancreatic necrosis diease.</title>
        <authorList>
            <person name="Liang X."/>
            <person name="Wang Y."/>
        </authorList>
    </citation>
    <scope>NUCLEOTIDE SEQUENCE</scope>
    <source>
        <strain evidence="2">SH14</strain>
    </source>
</reference>
<dbReference type="Proteomes" id="UP000390336">
    <property type="component" value="Chromosome 1"/>
</dbReference>
<evidence type="ECO:0000313" key="4">
    <source>
        <dbReference type="Proteomes" id="UP000390336"/>
    </source>
</evidence>
<evidence type="ECO:0000313" key="1">
    <source>
        <dbReference type="EMBL" id="AYO18089.1"/>
    </source>
</evidence>
<reference evidence="2 4" key="1">
    <citation type="journal article" date="2015" name="Genome Announc.">
        <title>Draft Genome Sequence of Vibrio owensii Strain SH-14, Which Causes Shrimp Acute Hepatopancreatic Necrosis Disease.</title>
        <authorList>
            <person name="Liu L."/>
            <person name="Xiao J."/>
            <person name="Xia X."/>
            <person name="Pan Y."/>
            <person name="Yan S."/>
            <person name="Wang Y."/>
        </authorList>
    </citation>
    <scope>NUCLEOTIDE SEQUENCE [LARGE SCALE GENOMIC DNA]</scope>
    <source>
        <strain evidence="2 4">SH14</strain>
    </source>
</reference>
<dbReference type="EMBL" id="CP033138">
    <property type="protein sequence ID" value="AYO18089.1"/>
    <property type="molecule type" value="Genomic_DNA"/>
</dbReference>
<accession>A0AAP9GBZ4</accession>
<dbReference type="AlphaFoldDB" id="A0AAP9GBZ4"/>
<organism evidence="2 4">
    <name type="scientific">Vibrio owensii</name>
    <dbReference type="NCBI Taxonomy" id="696485"/>
    <lineage>
        <taxon>Bacteria</taxon>
        <taxon>Pseudomonadati</taxon>
        <taxon>Pseudomonadota</taxon>
        <taxon>Gammaproteobacteria</taxon>
        <taxon>Vibrionales</taxon>
        <taxon>Vibrionaceae</taxon>
        <taxon>Vibrio</taxon>
    </lineage>
</organism>
<name>A0AAP9GBZ4_9VIBR</name>
<proteinExistence type="predicted"/>
<sequence>MARSKLSLLGLVERTVKLYHDDKMSLDEITQLYKEEGIDVSRSAISRTVKSHAEWMEEDRRIRQEASLMLEQYKDTPNTDLMEMVQNMLQVKLADYMRSVDSIDFKDPVKLFESMAALSRSQVNVSRLRMEYQDGVEAAKRRLEEELTVILKEKDPELLKRLVEIIRNIRIDKKKKGGRK</sequence>
<gene>
    <name evidence="2" type="ORF">APZ19_09290</name>
    <name evidence="1" type="ORF">D0812_27505</name>
</gene>
<keyword evidence="3" id="KW-1185">Reference proteome</keyword>
<dbReference type="Proteomes" id="UP000272136">
    <property type="component" value="Chromosome 2"/>
</dbReference>
<protein>
    <submittedName>
        <fullName evidence="2">DUF3486 family protein</fullName>
    </submittedName>
</protein>